<organism evidence="2 3">
    <name type="scientific">Gottfriedia luciferensis</name>
    <dbReference type="NCBI Taxonomy" id="178774"/>
    <lineage>
        <taxon>Bacteria</taxon>
        <taxon>Bacillati</taxon>
        <taxon>Bacillota</taxon>
        <taxon>Bacilli</taxon>
        <taxon>Bacillales</taxon>
        <taxon>Bacillaceae</taxon>
        <taxon>Gottfriedia</taxon>
    </lineage>
</organism>
<protein>
    <recommendedName>
        <fullName evidence="1">DUF4397 domain-containing protein</fullName>
    </recommendedName>
</protein>
<name>A0ABX2ZZN7_9BACI</name>
<reference evidence="2 3" key="1">
    <citation type="submission" date="2016-07" db="EMBL/GenBank/DDBJ databases">
        <authorList>
            <person name="Townsley L."/>
            <person name="Shank E.A."/>
        </authorList>
    </citation>
    <scope>NUCLEOTIDE SEQUENCE [LARGE SCALE GENOMIC DNA]</scope>
    <source>
        <strain evidence="2 3">CH01</strain>
    </source>
</reference>
<dbReference type="EMBL" id="MDKC01000001">
    <property type="protein sequence ID" value="ODG93834.1"/>
    <property type="molecule type" value="Genomic_DNA"/>
</dbReference>
<dbReference type="Proteomes" id="UP000094580">
    <property type="component" value="Unassembled WGS sequence"/>
</dbReference>
<comment type="caution">
    <text evidence="2">The sequence shown here is derived from an EMBL/GenBank/DDBJ whole genome shotgun (WGS) entry which is preliminary data.</text>
</comment>
<proteinExistence type="predicted"/>
<accession>A0ABX2ZZN7</accession>
<dbReference type="Pfam" id="PF14344">
    <property type="entry name" value="DUF4397"/>
    <property type="match status" value="1"/>
</dbReference>
<keyword evidence="3" id="KW-1185">Reference proteome</keyword>
<dbReference type="InterPro" id="IPR025510">
    <property type="entry name" value="DUF4397"/>
</dbReference>
<evidence type="ECO:0000313" key="3">
    <source>
        <dbReference type="Proteomes" id="UP000094580"/>
    </source>
</evidence>
<feature type="domain" description="DUF4397" evidence="1">
    <location>
        <begin position="62"/>
        <end position="175"/>
    </location>
</feature>
<evidence type="ECO:0000259" key="1">
    <source>
        <dbReference type="Pfam" id="PF14344"/>
    </source>
</evidence>
<sequence length="252" mass="29068">MKKVVEKKRINPNIFNHFSSYSKKEDNLFPVNYNRFDSFQKLIKNNSPIIYKQDNIVKQNLAFIRLVNVLPKKISLDIYVNRTKFISNLTFKESTHYLTLPSGVHFVEIFKTNDLSKPIHSEQINLLAEQNYTIAIGHNLDQISLFSYMDNHSLPQGEAKIRFINLSPNSPNLDFAVKAGEGDVVFPNVPYLKASEYLPISPMTVNLEIRLTGTKKIIFPLYKSKFKENIVYDLISVGCVEEDPKFEVITLF</sequence>
<evidence type="ECO:0000313" key="2">
    <source>
        <dbReference type="EMBL" id="ODG93834.1"/>
    </source>
</evidence>
<gene>
    <name evidence="2" type="ORF">BED47_01300</name>
</gene>